<dbReference type="Pfam" id="PF00014">
    <property type="entry name" value="Kunitz_BPTI"/>
    <property type="match status" value="2"/>
</dbReference>
<dbReference type="InterPro" id="IPR020901">
    <property type="entry name" value="Prtase_inh_Kunz-CS"/>
</dbReference>
<evidence type="ECO:0000313" key="13">
    <source>
        <dbReference type="Proteomes" id="UP000440578"/>
    </source>
</evidence>
<comment type="caution">
    <text evidence="6">Lacks conserved residue(s) required for the propagation of feature annotation.</text>
</comment>
<dbReference type="InterPro" id="IPR008037">
    <property type="entry name" value="Pacifastin_dom"/>
</dbReference>
<accession>A0A6A4XFF5</accession>
<feature type="domain" description="Pacifastin" evidence="11">
    <location>
        <begin position="430"/>
        <end position="465"/>
    </location>
</feature>
<evidence type="ECO:0000259" key="10">
    <source>
        <dbReference type="PROSITE" id="PS51390"/>
    </source>
</evidence>
<feature type="domain" description="Pacifastin" evidence="11">
    <location>
        <begin position="712"/>
        <end position="747"/>
    </location>
</feature>
<feature type="signal peptide" evidence="8">
    <location>
        <begin position="1"/>
        <end position="21"/>
    </location>
</feature>
<dbReference type="InterPro" id="IPR001007">
    <property type="entry name" value="VWF_dom"/>
</dbReference>
<dbReference type="GO" id="GO:0004867">
    <property type="term" value="F:serine-type endopeptidase inhibitor activity"/>
    <property type="evidence" value="ECO:0007669"/>
    <property type="project" value="UniProtKB-UniRule"/>
</dbReference>
<evidence type="ECO:0000313" key="12">
    <source>
        <dbReference type="EMBL" id="KAF0313301.1"/>
    </source>
</evidence>
<evidence type="ECO:0000256" key="4">
    <source>
        <dbReference type="ARBA" id="ARBA00029459"/>
    </source>
</evidence>
<dbReference type="InterPro" id="IPR002223">
    <property type="entry name" value="Kunitz_BPTI"/>
</dbReference>
<comment type="similarity">
    <text evidence="5">Belongs to the venom Kunitz-type family. 03 (sub-Kunitz) subfamily.</text>
</comment>
<proteinExistence type="inferred from homology"/>
<keyword evidence="6" id="KW-0646">Protease inhibitor</keyword>
<name>A0A6A4XFF5_AMPAM</name>
<feature type="disulfide bond" evidence="6">
    <location>
        <begin position="996"/>
        <end position="1011"/>
    </location>
</feature>
<dbReference type="PROSITE" id="PS51390">
    <property type="entry name" value="WAP"/>
    <property type="match status" value="1"/>
</dbReference>
<feature type="domain" description="WAP" evidence="10">
    <location>
        <begin position="887"/>
        <end position="934"/>
    </location>
</feature>
<dbReference type="PROSITE" id="PS50279">
    <property type="entry name" value="BPTI_KUNITZ_2"/>
    <property type="match status" value="2"/>
</dbReference>
<feature type="site" description="Reactive bond" evidence="6">
    <location>
        <begin position="1020"/>
        <end position="1021"/>
    </location>
</feature>
<feature type="disulfide bond" evidence="6">
    <location>
        <begin position="117"/>
        <end position="132"/>
    </location>
</feature>
<feature type="domain" description="Pacifastin" evidence="11">
    <location>
        <begin position="114"/>
        <end position="147"/>
    </location>
</feature>
<dbReference type="PROSITE" id="PS51446">
    <property type="entry name" value="PACIFASTIN"/>
    <property type="match status" value="8"/>
</dbReference>
<dbReference type="CDD" id="cd00199">
    <property type="entry name" value="WAP"/>
    <property type="match status" value="1"/>
</dbReference>
<gene>
    <name evidence="12" type="primary">PCPI_0</name>
    <name evidence="12" type="ORF">FJT64_016155</name>
</gene>
<dbReference type="Proteomes" id="UP000440578">
    <property type="component" value="Unassembled WGS sequence"/>
</dbReference>
<keyword evidence="3 6" id="KW-1015">Disulfide bond</keyword>
<feature type="domain" description="Pacifastin" evidence="11">
    <location>
        <begin position="670"/>
        <end position="704"/>
    </location>
</feature>
<sequence>MATAGVIRMAAVAAVIGVALSQDGLSCANNGQTWSHQCNTCSCRENVIVCTKDRCSGTDRRPITEASCLAGTKWKDACGNTCLCDPAGKRRCTVGSCPPRVRSDLSMTFIRTTGDACAAGDTWQVDCNNCSCQRGKAVCTTEKCPRRPPREPITCEPHEQWEDECGNRCECSGDGLVSCTMLPCEPGQRAGVRRRPILQSGDSCSNEGSRWKQDCNECDCVSGVVRCTRRLCPTGVQYDKYGKCQLNTRWVDECDNQCYCTDRGVPSCTLRECPYGRKEGVISHYLLDDGAPCSNEGERWEQGCRVCRCSSGLVRCSERGCAELSQRAALRPEPECLSCREDTNWEDECGNICSCFLGGPLCTRMGCPEGRTAGKPVKFITFDGDVCTNEGESWKDDCNTCSCTNGLVKCTKKFCKKRRQNIRFISPFMAMTCTPGKRWIDECGNTCFCPDTGHSSCTMMACPPGKRPMVPVRYIMAHGDTCSEEGSAWLHECNTCRCVEGRVRCTKHRCHRLLRGTVLVARESGTAQDKQCQEQTEWTDECGNSCRCSPGRRVMCTTNVCAPGKQAGRPVKKRPKLGEPCEDGSDAWLDDCNTCQCVYGVTACTRETCAPPEQEIHGVPVQQCRPDSSWLDECDNQCVCSEDGRSFCTLRSCPHGRQYGVPKKFVRAVNSTCTDEGATWRQDCNTCSCTDGRVTCTENRCEVQAGIVARRGSRCVPGSKWTDQCLNTCRCTALGQPTCSSKACPPGKTAGVPIEQLPRAGDRCSDDGSSWKEDCNKCSCLDGVVTCSEHICTPTEANEEGPCRDGEEWIDECTNRCKCIGGEPRCTRRPCPAGGRPGVPVRFVVPDGETCFNEGERWQEDCNTCRCQDGRVVCSKEHCVGLARGGGKKKPGNCPYVPQGTLGVCINGCNGDDMCEGDEKCCSNGCGALCMKPDSCLEGISWKEDCNECDCLNGETVCSNNICAQEEIQFDQAWTALMGPAELPVFDADPLASGECREDSIWTQDCNRCRCIDGRAVCTMKLCDTQPSLKPEVDAVCRLPPEDPDKPKCFGFIRRWTFDPVRGKCRRYIFGGCHGTQNLFRTRKQCKKRCDPGSVQASGTAVCRLPVETGSCFDTIPRYFFDTDAGKCRQFGFSGCGENGNNFKTLEACITMCGGTYTSQDSHCDRRMCPWSLYEYYTEKGCEPVYDNDACCPTSFECPVLRQLGLEKCKYRGREYSHGDLVPEASELDPCKQSCRCVSTRQSGAHIDCAEVDCPAHVWNQISAGCVPFYLPDRCCPVSVQCCRMLSDEEVCTFGSHRVARGFSLSLNDRCTTCECVTPPTLTCHRIHCPKISSWWNLVQGAGGGLCRYRRPAPDACCPEVVCVAPVLRPPVLGPECAGKQCHLPVGREGCDAVYRAGECCPSLECRHPPAKQDPADELQCAPVECSSDCVVSRDQYGCPLCNCNDTNVLPELRTAPPVCERQFCPVGCPSHYEGGCIVLRATLRHSHLQAPLRLQERFGRLSPLRLSTNNDPNATDPTPMSYDNLYAPLRLQERFGRLSPLRLSTNNNPNATDPTPMSYDNLYAPLRIQERFGRLSPLRLSTNNNPNATDPTPMSYDNLYAPLRIQERFRRVP</sequence>
<feature type="domain" description="Pacifastin" evidence="11">
    <location>
        <begin position="578"/>
        <end position="612"/>
    </location>
</feature>
<feature type="site" description="Reactive bond" evidence="6">
    <location>
        <begin position="412"/>
        <end position="413"/>
    </location>
</feature>
<organism evidence="12 13">
    <name type="scientific">Amphibalanus amphitrite</name>
    <name type="common">Striped barnacle</name>
    <name type="synonym">Balanus amphitrite</name>
    <dbReference type="NCBI Taxonomy" id="1232801"/>
    <lineage>
        <taxon>Eukaryota</taxon>
        <taxon>Metazoa</taxon>
        <taxon>Ecdysozoa</taxon>
        <taxon>Arthropoda</taxon>
        <taxon>Crustacea</taxon>
        <taxon>Multicrustacea</taxon>
        <taxon>Cirripedia</taxon>
        <taxon>Thoracica</taxon>
        <taxon>Thoracicalcarea</taxon>
        <taxon>Balanomorpha</taxon>
        <taxon>Balanoidea</taxon>
        <taxon>Balanidae</taxon>
        <taxon>Amphibalaninae</taxon>
        <taxon>Amphibalanus</taxon>
    </lineage>
</organism>
<dbReference type="SUPFAM" id="SSF57256">
    <property type="entry name" value="Elafin-like"/>
    <property type="match status" value="1"/>
</dbReference>
<feature type="domain" description="BPTI/Kunitz inhibitor" evidence="9">
    <location>
        <begin position="1103"/>
        <end position="1153"/>
    </location>
</feature>
<dbReference type="PROSITE" id="PS00280">
    <property type="entry name" value="BPTI_KUNITZ_1"/>
    <property type="match status" value="1"/>
</dbReference>
<feature type="disulfide bond" evidence="6">
    <location>
        <begin position="447"/>
        <end position="457"/>
    </location>
</feature>
<feature type="region of interest" description="Disordered" evidence="7">
    <location>
        <begin position="1578"/>
        <end position="1598"/>
    </location>
</feature>
<dbReference type="SMART" id="SM00214">
    <property type="entry name" value="VWC"/>
    <property type="match status" value="9"/>
</dbReference>
<dbReference type="OrthoDB" id="365605at2759"/>
<evidence type="ECO:0000256" key="6">
    <source>
        <dbReference type="PROSITE-ProRule" id="PRU00776"/>
    </source>
</evidence>
<dbReference type="InterPro" id="IPR036880">
    <property type="entry name" value="Kunitz_BPTI_sf"/>
</dbReference>
<dbReference type="SMART" id="SM00215">
    <property type="entry name" value="VWC_out"/>
    <property type="match status" value="10"/>
</dbReference>
<evidence type="ECO:0000256" key="3">
    <source>
        <dbReference type="ARBA" id="ARBA00023157"/>
    </source>
</evidence>
<evidence type="ECO:0000256" key="8">
    <source>
        <dbReference type="SAM" id="SignalP"/>
    </source>
</evidence>
<dbReference type="SMART" id="SM00217">
    <property type="entry name" value="WAP"/>
    <property type="match status" value="1"/>
</dbReference>
<feature type="domain" description="Pacifastin" evidence="11">
    <location>
        <begin position="201"/>
        <end position="235"/>
    </location>
</feature>
<evidence type="ECO:0000256" key="7">
    <source>
        <dbReference type="SAM" id="MobiDB-lite"/>
    </source>
</evidence>
<dbReference type="SMART" id="SM00131">
    <property type="entry name" value="KU"/>
    <property type="match status" value="2"/>
</dbReference>
<evidence type="ECO:0000256" key="5">
    <source>
        <dbReference type="ARBA" id="ARBA00038506"/>
    </source>
</evidence>
<evidence type="ECO:0000259" key="9">
    <source>
        <dbReference type="PROSITE" id="PS50279"/>
    </source>
</evidence>
<feature type="compositionally biased region" description="Low complexity" evidence="7">
    <location>
        <begin position="1583"/>
        <end position="1594"/>
    </location>
</feature>
<comment type="subcellular location">
    <subcellularLocation>
        <location evidence="1">Secreted</location>
    </subcellularLocation>
</comment>
<keyword evidence="8" id="KW-0732">Signal</keyword>
<keyword evidence="13" id="KW-1185">Reference proteome</keyword>
<feature type="domain" description="Pacifastin" evidence="11">
    <location>
        <begin position="993"/>
        <end position="1026"/>
    </location>
</feature>
<comment type="similarity">
    <text evidence="4 6">Belongs to the protease inhibitor I19 family.</text>
</comment>
<feature type="chain" id="PRO_5025516370" evidence="8">
    <location>
        <begin position="22"/>
        <end position="1614"/>
    </location>
</feature>
<dbReference type="Pfam" id="PF05375">
    <property type="entry name" value="Pacifastin_I"/>
    <property type="match status" value="9"/>
</dbReference>
<comment type="caution">
    <text evidence="12">The sequence shown here is derived from an EMBL/GenBank/DDBJ whole genome shotgun (WGS) entry which is preliminary data.</text>
</comment>
<dbReference type="SUPFAM" id="SSF57283">
    <property type="entry name" value="PMP inhibitors"/>
    <property type="match status" value="2"/>
</dbReference>
<dbReference type="Gene3D" id="4.10.410.10">
    <property type="entry name" value="Pancreatic trypsin inhibitor Kunitz domain"/>
    <property type="match status" value="2"/>
</dbReference>
<feature type="site" description="Reactive bond" evidence="6">
    <location>
        <begin position="741"/>
        <end position="742"/>
    </location>
</feature>
<dbReference type="SUPFAM" id="SSF57603">
    <property type="entry name" value="FnI-like domain"/>
    <property type="match status" value="1"/>
</dbReference>
<dbReference type="EMBL" id="VIIS01000100">
    <property type="protein sequence ID" value="KAF0313301.1"/>
    <property type="molecule type" value="Genomic_DNA"/>
</dbReference>
<dbReference type="InterPro" id="IPR051388">
    <property type="entry name" value="Serpin_venom_toxin"/>
</dbReference>
<feature type="domain" description="BPTI/Kunitz inhibitor" evidence="9">
    <location>
        <begin position="1037"/>
        <end position="1090"/>
    </location>
</feature>
<keyword evidence="2" id="KW-0964">Secreted</keyword>
<feature type="domain" description="Pacifastin" evidence="11">
    <location>
        <begin position="384"/>
        <end position="418"/>
    </location>
</feature>
<dbReference type="InterPro" id="IPR008197">
    <property type="entry name" value="WAP_dom"/>
</dbReference>
<dbReference type="PANTHER" id="PTHR46751">
    <property type="entry name" value="EPPIN"/>
    <property type="match status" value="1"/>
</dbReference>
<feature type="disulfide bond" evidence="6">
    <location>
        <begin position="729"/>
        <end position="739"/>
    </location>
</feature>
<keyword evidence="6" id="KW-0722">Serine protease inhibitor</keyword>
<dbReference type="PANTHER" id="PTHR46751:SF1">
    <property type="entry name" value="WAP FOUR-DISULFIDE CORE DOMAIN PROTEIN 6A"/>
    <property type="match status" value="1"/>
</dbReference>
<evidence type="ECO:0000256" key="1">
    <source>
        <dbReference type="ARBA" id="ARBA00004613"/>
    </source>
</evidence>
<dbReference type="CDD" id="cd00109">
    <property type="entry name" value="Kunitz-type"/>
    <property type="match status" value="2"/>
</dbReference>
<dbReference type="GO" id="GO:0005615">
    <property type="term" value="C:extracellular space"/>
    <property type="evidence" value="ECO:0007669"/>
    <property type="project" value="TreeGrafter"/>
</dbReference>
<dbReference type="SUPFAM" id="SSF57362">
    <property type="entry name" value="BPTI-like"/>
    <property type="match status" value="2"/>
</dbReference>
<protein>
    <submittedName>
        <fullName evidence="12">Carboxypeptidase inhibitor SmCI</fullName>
    </submittedName>
</protein>
<evidence type="ECO:0000259" key="11">
    <source>
        <dbReference type="PROSITE" id="PS51446"/>
    </source>
</evidence>
<dbReference type="InterPro" id="IPR036201">
    <property type="entry name" value="Pacifastin_dom_sf"/>
</dbReference>
<reference evidence="12 13" key="1">
    <citation type="submission" date="2019-07" db="EMBL/GenBank/DDBJ databases">
        <title>Draft genome assembly of a fouling barnacle, Amphibalanus amphitrite (Darwin, 1854): The first reference genome for Thecostraca.</title>
        <authorList>
            <person name="Kim W."/>
        </authorList>
    </citation>
    <scope>NUCLEOTIDE SEQUENCE [LARGE SCALE GENOMIC DNA]</scope>
    <source>
        <strain evidence="12">SNU_AA5</strain>
        <tissue evidence="12">Soma without cirri and trophi</tissue>
    </source>
</reference>
<dbReference type="InterPro" id="IPR036645">
    <property type="entry name" value="Elafin-like_sf"/>
</dbReference>
<evidence type="ECO:0000256" key="2">
    <source>
        <dbReference type="ARBA" id="ARBA00022525"/>
    </source>
</evidence>